<sequence>MNAFLRIFCVVLITVNSVWSQGPQVPARMDFAGISLRIKDDARREIQADVDALTKNPRYFNIHVQRARTYFPIIERIFAEENLPVDFKYLVLQESALVADAVSSSDAVGFWQFKDFTAKEMGLRVDKQVDERMNIVSSSRAAARYLKKNNERYFDNWLVSLQAYQMGPGGAIKAGGEKYKGHKSMTIDRKTYWYVKKFLAYKVAYENALNGPADISLAEYWKGNNKSWSDISKETGVTTAELENYNKWLRKGKIPTDKSYAVVLPVTSAVRLPMDQGEPSIGSNRTLNGVPKKGYAVDYEFTPESAFPEYKNMNEARLGKITTINGRPAVMARPGDRAASLASKGDLSLQRFLKYNDMDIQDRIEPGQIYYLKKKKSKQEAVHHVVKDGETMWSISQKYGIRKSQLLTRNRMRKDAPLKPGRILWLRSIRPANVPAEFIHPEVPKVPVIVKKDATRARENIAEQNVEFADDESGSIEILTKESGEEIPAWPESTRAEEASPVKVASVPPAGAKEKIHVVKPGETLYSISRNYSVKIDDLLEWNGLSITDPISIDQKLKLYQSEETVTEKKTENAEIYYTVQQGDTFYSISRRYNLTVKELKELNSKTDDILKPGERLKVR</sequence>
<dbReference type="Gene3D" id="3.10.350.10">
    <property type="entry name" value="LysM domain"/>
    <property type="match status" value="3"/>
</dbReference>
<dbReference type="InterPro" id="IPR008258">
    <property type="entry name" value="Transglycosylase_SLT_dom_1"/>
</dbReference>
<name>A0A9X1KX92_9BACT</name>
<dbReference type="InterPro" id="IPR023346">
    <property type="entry name" value="Lysozyme-like_dom_sf"/>
</dbReference>
<protein>
    <submittedName>
        <fullName evidence="2">LysM peptidoglycan-binding domain-containing protein</fullName>
    </submittedName>
</protein>
<comment type="caution">
    <text evidence="2">The sequence shown here is derived from an EMBL/GenBank/DDBJ whole genome shotgun (WGS) entry which is preliminary data.</text>
</comment>
<keyword evidence="3" id="KW-1185">Reference proteome</keyword>
<organism evidence="2 3">
    <name type="scientific">Fulvivirga sedimenti</name>
    <dbReference type="NCBI Taxonomy" id="2879465"/>
    <lineage>
        <taxon>Bacteria</taxon>
        <taxon>Pseudomonadati</taxon>
        <taxon>Bacteroidota</taxon>
        <taxon>Cytophagia</taxon>
        <taxon>Cytophagales</taxon>
        <taxon>Fulvivirgaceae</taxon>
        <taxon>Fulvivirga</taxon>
    </lineage>
</organism>
<dbReference type="EMBL" id="JAIXNE010000001">
    <property type="protein sequence ID" value="MCA6073997.1"/>
    <property type="molecule type" value="Genomic_DNA"/>
</dbReference>
<feature type="domain" description="LysM" evidence="1">
    <location>
        <begin position="515"/>
        <end position="559"/>
    </location>
</feature>
<accession>A0A9X1KX92</accession>
<dbReference type="PANTHER" id="PTHR33734:SF22">
    <property type="entry name" value="MEMBRANE-BOUND LYTIC MUREIN TRANSGLYCOSYLASE D"/>
    <property type="match status" value="1"/>
</dbReference>
<dbReference type="GO" id="GO:0008932">
    <property type="term" value="F:lytic endotransglycosylase activity"/>
    <property type="evidence" value="ECO:0007669"/>
    <property type="project" value="TreeGrafter"/>
</dbReference>
<evidence type="ECO:0000259" key="1">
    <source>
        <dbReference type="PROSITE" id="PS51782"/>
    </source>
</evidence>
<dbReference type="Pfam" id="PF01476">
    <property type="entry name" value="LysM"/>
    <property type="match status" value="4"/>
</dbReference>
<dbReference type="InterPro" id="IPR018392">
    <property type="entry name" value="LysM"/>
</dbReference>
<dbReference type="PANTHER" id="PTHR33734">
    <property type="entry name" value="LYSM DOMAIN-CONTAINING GPI-ANCHORED PROTEIN 2"/>
    <property type="match status" value="1"/>
</dbReference>
<gene>
    <name evidence="2" type="ORF">LDX50_03910</name>
</gene>
<dbReference type="AlphaFoldDB" id="A0A9X1KX92"/>
<dbReference type="Gene3D" id="1.10.530.10">
    <property type="match status" value="1"/>
</dbReference>
<dbReference type="RefSeq" id="WP_225697104.1">
    <property type="nucleotide sequence ID" value="NZ_JAIXNE010000001.1"/>
</dbReference>
<dbReference type="CDD" id="cd16894">
    <property type="entry name" value="MltD-like"/>
    <property type="match status" value="1"/>
</dbReference>
<dbReference type="InterPro" id="IPR036779">
    <property type="entry name" value="LysM_dom_sf"/>
</dbReference>
<dbReference type="Pfam" id="PF01464">
    <property type="entry name" value="SLT"/>
    <property type="match status" value="1"/>
</dbReference>
<dbReference type="SMART" id="SM00257">
    <property type="entry name" value="LysM"/>
    <property type="match status" value="3"/>
</dbReference>
<dbReference type="SUPFAM" id="SSF54106">
    <property type="entry name" value="LysM domain"/>
    <property type="match status" value="3"/>
</dbReference>
<proteinExistence type="predicted"/>
<evidence type="ECO:0000313" key="3">
    <source>
        <dbReference type="Proteomes" id="UP001139409"/>
    </source>
</evidence>
<feature type="domain" description="LysM" evidence="1">
    <location>
        <begin position="382"/>
        <end position="426"/>
    </location>
</feature>
<evidence type="ECO:0000313" key="2">
    <source>
        <dbReference type="EMBL" id="MCA6073997.1"/>
    </source>
</evidence>
<reference evidence="2" key="1">
    <citation type="submission" date="2021-09" db="EMBL/GenBank/DDBJ databases">
        <title>Fulvivirga sp. isolated from coastal sediment.</title>
        <authorList>
            <person name="Yu H."/>
        </authorList>
    </citation>
    <scope>NUCLEOTIDE SEQUENCE</scope>
    <source>
        <strain evidence="2">1062</strain>
    </source>
</reference>
<feature type="domain" description="LysM" evidence="1">
    <location>
        <begin position="576"/>
        <end position="619"/>
    </location>
</feature>
<dbReference type="SUPFAM" id="SSF53955">
    <property type="entry name" value="Lysozyme-like"/>
    <property type="match status" value="1"/>
</dbReference>
<dbReference type="CDD" id="cd00118">
    <property type="entry name" value="LysM"/>
    <property type="match status" value="4"/>
</dbReference>
<dbReference type="PROSITE" id="PS51782">
    <property type="entry name" value="LYSM"/>
    <property type="match status" value="3"/>
</dbReference>
<dbReference type="Proteomes" id="UP001139409">
    <property type="component" value="Unassembled WGS sequence"/>
</dbReference>